<dbReference type="GO" id="GO:0070497">
    <property type="term" value="F:6-carboxytetrahydropterin synthase activity"/>
    <property type="evidence" value="ECO:0007669"/>
    <property type="project" value="UniProtKB-EC"/>
</dbReference>
<dbReference type="PIRSF" id="PIRSF006113">
    <property type="entry name" value="PTP_synth"/>
    <property type="match status" value="1"/>
</dbReference>
<dbReference type="EC" id="4.-.-.-" evidence="8"/>
<comment type="similarity">
    <text evidence="2 8">Belongs to the PTPS family. QueD subfamily.</text>
</comment>
<feature type="binding site" evidence="10">
    <location>
        <position position="31"/>
    </location>
    <ligand>
        <name>Zn(2+)</name>
        <dbReference type="ChEBI" id="CHEBI:29105"/>
    </ligand>
</feature>
<evidence type="ECO:0000256" key="5">
    <source>
        <dbReference type="ARBA" id="ARBA00022833"/>
    </source>
</evidence>
<keyword evidence="5 8" id="KW-0862">Zinc</keyword>
<dbReference type="Proteomes" id="UP000199497">
    <property type="component" value="Unassembled WGS sequence"/>
</dbReference>
<organism evidence="11 12">
    <name type="scientific">Actinopolyspora xinjiangensis</name>
    <dbReference type="NCBI Taxonomy" id="405564"/>
    <lineage>
        <taxon>Bacteria</taxon>
        <taxon>Bacillati</taxon>
        <taxon>Actinomycetota</taxon>
        <taxon>Actinomycetes</taxon>
        <taxon>Actinopolysporales</taxon>
        <taxon>Actinopolysporaceae</taxon>
        <taxon>Actinopolyspora</taxon>
    </lineage>
</organism>
<reference evidence="12" key="1">
    <citation type="submission" date="2016-10" db="EMBL/GenBank/DDBJ databases">
        <authorList>
            <person name="Varghese N."/>
            <person name="Submissions S."/>
        </authorList>
    </citation>
    <scope>NUCLEOTIDE SEQUENCE [LARGE SCALE GENOMIC DNA]</scope>
    <source>
        <strain evidence="12">DSM 46732</strain>
    </source>
</reference>
<evidence type="ECO:0000256" key="2">
    <source>
        <dbReference type="ARBA" id="ARBA00008900"/>
    </source>
</evidence>
<evidence type="ECO:0000256" key="1">
    <source>
        <dbReference type="ARBA" id="ARBA00005061"/>
    </source>
</evidence>
<dbReference type="GO" id="GO:0046872">
    <property type="term" value="F:metal ion binding"/>
    <property type="evidence" value="ECO:0007669"/>
    <property type="project" value="UniProtKB-KW"/>
</dbReference>
<dbReference type="Gene3D" id="3.30.479.10">
    <property type="entry name" value="6-pyruvoyl tetrahydropterin synthase/QueD"/>
    <property type="match status" value="1"/>
</dbReference>
<dbReference type="Pfam" id="PF01242">
    <property type="entry name" value="PTPS"/>
    <property type="match status" value="1"/>
</dbReference>
<dbReference type="UniPathway" id="UPA00391"/>
<feature type="active site" description="Charge relay system" evidence="9">
    <location>
        <position position="110"/>
    </location>
</feature>
<accession>A0A1H0S2H8</accession>
<evidence type="ECO:0000313" key="12">
    <source>
        <dbReference type="Proteomes" id="UP000199497"/>
    </source>
</evidence>
<evidence type="ECO:0000256" key="8">
    <source>
        <dbReference type="PIRNR" id="PIRNR006113"/>
    </source>
</evidence>
<dbReference type="GO" id="GO:0008616">
    <property type="term" value="P:tRNA queuosine(34) biosynthetic process"/>
    <property type="evidence" value="ECO:0007669"/>
    <property type="project" value="UniProtKB-KW"/>
</dbReference>
<dbReference type="RefSeq" id="WP_092599297.1">
    <property type="nucleotide sequence ID" value="NZ_FNJR01000003.1"/>
</dbReference>
<dbReference type="PANTHER" id="PTHR12589">
    <property type="entry name" value="PYRUVOYL TETRAHYDROBIOPTERIN SYNTHASE"/>
    <property type="match status" value="1"/>
</dbReference>
<evidence type="ECO:0000256" key="7">
    <source>
        <dbReference type="ARBA" id="ARBA00048807"/>
    </source>
</evidence>
<dbReference type="PANTHER" id="PTHR12589:SF7">
    <property type="entry name" value="6-PYRUVOYL TETRAHYDROBIOPTERIN SYNTHASE"/>
    <property type="match status" value="1"/>
</dbReference>
<sequence length="125" mass="14095">MLTISKEFRFSASHVLGNLPEGHQCGRMHGHNYLVVIELSAAPEDLDSAGFVRDFGELSVVKKWLDDNFDHRHLNDVMGGMNPTAENISKWIYENWKEEIPELSAVCVSETPSTWARYHPSPSPA</sequence>
<protein>
    <recommendedName>
        <fullName evidence="3 8">6-carboxy-5,6,7,8-tetrahydropterin synthase</fullName>
        <ecNumber evidence="8">4.-.-.-</ecNumber>
    </recommendedName>
</protein>
<feature type="active site" description="Proton acceptor" evidence="9">
    <location>
        <position position="25"/>
    </location>
</feature>
<comment type="cofactor">
    <cofactor evidence="8 10">
        <name>Zn(2+)</name>
        <dbReference type="ChEBI" id="CHEBI:29105"/>
    </cofactor>
    <text evidence="8 10">Binds 1 zinc ion per subunit.</text>
</comment>
<feature type="binding site" evidence="10">
    <location>
        <position position="14"/>
    </location>
    <ligand>
        <name>Zn(2+)</name>
        <dbReference type="ChEBI" id="CHEBI:29105"/>
    </ligand>
</feature>
<evidence type="ECO:0000313" key="11">
    <source>
        <dbReference type="EMBL" id="SDP35456.1"/>
    </source>
</evidence>
<feature type="active site" description="Charge relay system" evidence="9">
    <location>
        <position position="71"/>
    </location>
</feature>
<feature type="binding site" evidence="10">
    <location>
        <position position="29"/>
    </location>
    <ligand>
        <name>Zn(2+)</name>
        <dbReference type="ChEBI" id="CHEBI:29105"/>
    </ligand>
</feature>
<comment type="pathway">
    <text evidence="1 8">Purine metabolism; 7-cyano-7-deazaguanine biosynthesis.</text>
</comment>
<evidence type="ECO:0000256" key="3">
    <source>
        <dbReference type="ARBA" id="ARBA00018141"/>
    </source>
</evidence>
<evidence type="ECO:0000256" key="4">
    <source>
        <dbReference type="ARBA" id="ARBA00022723"/>
    </source>
</evidence>
<dbReference type="OrthoDB" id="9804698at2"/>
<dbReference type="InterPro" id="IPR038418">
    <property type="entry name" value="6-PTP_synth/QueD_sf"/>
</dbReference>
<dbReference type="EMBL" id="FNJR01000003">
    <property type="protein sequence ID" value="SDP35456.1"/>
    <property type="molecule type" value="Genomic_DNA"/>
</dbReference>
<keyword evidence="4 8" id="KW-0479">Metal-binding</keyword>
<evidence type="ECO:0000256" key="10">
    <source>
        <dbReference type="PIRSR" id="PIRSR006113-2"/>
    </source>
</evidence>
<proteinExistence type="inferred from homology"/>
<evidence type="ECO:0000256" key="9">
    <source>
        <dbReference type="PIRSR" id="PIRSR006113-1"/>
    </source>
</evidence>
<name>A0A1H0S2H8_9ACTN</name>
<comment type="catalytic activity">
    <reaction evidence="7 8">
        <text>7,8-dihydroneopterin 3'-triphosphate + H2O = 6-carboxy-5,6,7,8-tetrahydropterin + triphosphate + acetaldehyde + 2 H(+)</text>
        <dbReference type="Rhea" id="RHEA:27966"/>
        <dbReference type="ChEBI" id="CHEBI:15343"/>
        <dbReference type="ChEBI" id="CHEBI:15377"/>
        <dbReference type="ChEBI" id="CHEBI:15378"/>
        <dbReference type="ChEBI" id="CHEBI:18036"/>
        <dbReference type="ChEBI" id="CHEBI:58462"/>
        <dbReference type="ChEBI" id="CHEBI:61032"/>
        <dbReference type="EC" id="4.1.2.50"/>
    </reaction>
</comment>
<keyword evidence="6 8" id="KW-0456">Lyase</keyword>
<dbReference type="AlphaFoldDB" id="A0A1H0S2H8"/>
<gene>
    <name evidence="11" type="ORF">SAMN04487905_103330</name>
</gene>
<dbReference type="SUPFAM" id="SSF55620">
    <property type="entry name" value="Tetrahydrobiopterin biosynthesis enzymes-like"/>
    <property type="match status" value="1"/>
</dbReference>
<keyword evidence="8" id="KW-0671">Queuosine biosynthesis</keyword>
<keyword evidence="12" id="KW-1185">Reference proteome</keyword>
<dbReference type="InterPro" id="IPR007115">
    <property type="entry name" value="6-PTP_synth/QueD"/>
</dbReference>
<evidence type="ECO:0000256" key="6">
    <source>
        <dbReference type="ARBA" id="ARBA00023239"/>
    </source>
</evidence>
<dbReference type="STRING" id="405564.SAMN04487905_103330"/>